<name>F3L676_9GAMM</name>
<sequence>MGIREVADKIWLVSFMDYDLGFFDEEQVRLEPAPNPFETKVLPMCPVCTFVNMVGTAG</sequence>
<dbReference type="eggNOG" id="COG2801">
    <property type="taxonomic scope" value="Bacteria"/>
</dbReference>
<keyword evidence="2" id="KW-1185">Reference proteome</keyword>
<accession>F3L676</accession>
<dbReference type="AlphaFoldDB" id="F3L676"/>
<gene>
    <name evidence="1" type="ORF">IMCC3088_859</name>
</gene>
<dbReference type="Proteomes" id="UP000005615">
    <property type="component" value="Unassembled WGS sequence"/>
</dbReference>
<reference evidence="1 2" key="1">
    <citation type="journal article" date="2011" name="J. Bacteriol.">
        <title>Genome sequence of strain IMCC3088, a proteorhodopsin-containing marine bacterium belonging to the OM60/NOR5 clade.</title>
        <authorList>
            <person name="Jang Y."/>
            <person name="Oh H.M."/>
            <person name="Kang I."/>
            <person name="Lee K."/>
            <person name="Yang S.J."/>
            <person name="Cho J.C."/>
        </authorList>
    </citation>
    <scope>NUCLEOTIDE SEQUENCE [LARGE SCALE GENOMIC DNA]</scope>
    <source>
        <strain evidence="1 2">IMCC3088</strain>
    </source>
</reference>
<evidence type="ECO:0000313" key="1">
    <source>
        <dbReference type="EMBL" id="EGG28166.1"/>
    </source>
</evidence>
<evidence type="ECO:0000313" key="2">
    <source>
        <dbReference type="Proteomes" id="UP000005615"/>
    </source>
</evidence>
<dbReference type="EMBL" id="AEIG01000168">
    <property type="protein sequence ID" value="EGG28166.1"/>
    <property type="molecule type" value="Genomic_DNA"/>
</dbReference>
<comment type="caution">
    <text evidence="1">The sequence shown here is derived from an EMBL/GenBank/DDBJ whole genome shotgun (WGS) entry which is preliminary data.</text>
</comment>
<protein>
    <submittedName>
        <fullName evidence="1">Uncharacterized protein</fullName>
    </submittedName>
</protein>
<organism evidence="1 2">
    <name type="scientific">Aequoribacter fuscus</name>
    <dbReference type="NCBI Taxonomy" id="2518989"/>
    <lineage>
        <taxon>Bacteria</taxon>
        <taxon>Pseudomonadati</taxon>
        <taxon>Pseudomonadota</taxon>
        <taxon>Gammaproteobacteria</taxon>
        <taxon>Cellvibrionales</taxon>
        <taxon>Halieaceae</taxon>
        <taxon>Aequoribacter</taxon>
    </lineage>
</organism>
<proteinExistence type="predicted"/>